<sequence>MRNPRHYTKALVLCQMVVTITYVTIGIVVYYYCGSYLASPALGSAGKLIKKIAYGIALPGLFASSTLAIHLVSKHFFVRFLRGSRHLVANSLTHWGTWIGCIFTCATVSYVSRVESLCLDL</sequence>
<dbReference type="AlphaFoldDB" id="A0A428PX69"/>
<keyword evidence="1" id="KW-0812">Transmembrane</keyword>
<keyword evidence="3" id="KW-1185">Reference proteome</keyword>
<dbReference type="STRING" id="1325734.A0A428PX69"/>
<dbReference type="Proteomes" id="UP000288168">
    <property type="component" value="Unassembled WGS sequence"/>
</dbReference>
<evidence type="ECO:0000313" key="2">
    <source>
        <dbReference type="EMBL" id="RSL57572.1"/>
    </source>
</evidence>
<comment type="caution">
    <text evidence="2">The sequence shown here is derived from an EMBL/GenBank/DDBJ whole genome shotgun (WGS) entry which is preliminary data.</text>
</comment>
<feature type="transmembrane region" description="Helical" evidence="1">
    <location>
        <begin position="12"/>
        <end position="32"/>
    </location>
</feature>
<evidence type="ECO:0000256" key="1">
    <source>
        <dbReference type="SAM" id="Phobius"/>
    </source>
</evidence>
<gene>
    <name evidence="2" type="ORF">CEP54_008184</name>
</gene>
<feature type="transmembrane region" description="Helical" evidence="1">
    <location>
        <begin position="92"/>
        <end position="111"/>
    </location>
</feature>
<keyword evidence="1" id="KW-1133">Transmembrane helix</keyword>
<reference evidence="2 3" key="1">
    <citation type="submission" date="2017-06" db="EMBL/GenBank/DDBJ databases">
        <title>Comparative genomic analysis of Ambrosia Fusariam Clade fungi.</title>
        <authorList>
            <person name="Stajich J.E."/>
            <person name="Carrillo J."/>
            <person name="Kijimoto T."/>
            <person name="Eskalen A."/>
            <person name="O'Donnell K."/>
            <person name="Kasson M."/>
        </authorList>
    </citation>
    <scope>NUCLEOTIDE SEQUENCE [LARGE SCALE GENOMIC DNA]</scope>
    <source>
        <strain evidence="2 3">NRRL62584</strain>
    </source>
</reference>
<keyword evidence="1" id="KW-0472">Membrane</keyword>
<organism evidence="2 3">
    <name type="scientific">Fusarium duplospermum</name>
    <dbReference type="NCBI Taxonomy" id="1325734"/>
    <lineage>
        <taxon>Eukaryota</taxon>
        <taxon>Fungi</taxon>
        <taxon>Dikarya</taxon>
        <taxon>Ascomycota</taxon>
        <taxon>Pezizomycotina</taxon>
        <taxon>Sordariomycetes</taxon>
        <taxon>Hypocreomycetidae</taxon>
        <taxon>Hypocreales</taxon>
        <taxon>Nectriaceae</taxon>
        <taxon>Fusarium</taxon>
        <taxon>Fusarium solani species complex</taxon>
    </lineage>
</organism>
<evidence type="ECO:0000313" key="3">
    <source>
        <dbReference type="Proteomes" id="UP000288168"/>
    </source>
</evidence>
<name>A0A428PX69_9HYPO</name>
<dbReference type="EMBL" id="NKCI01000080">
    <property type="protein sequence ID" value="RSL57572.1"/>
    <property type="molecule type" value="Genomic_DNA"/>
</dbReference>
<protein>
    <submittedName>
        <fullName evidence="2">Uncharacterized protein</fullName>
    </submittedName>
</protein>
<feature type="transmembrane region" description="Helical" evidence="1">
    <location>
        <begin position="52"/>
        <end position="72"/>
    </location>
</feature>
<proteinExistence type="predicted"/>
<dbReference type="OrthoDB" id="40134at2759"/>
<accession>A0A428PX69</accession>